<dbReference type="GO" id="GO:0000422">
    <property type="term" value="P:autophagy of mitochondrion"/>
    <property type="evidence" value="ECO:0007669"/>
    <property type="project" value="TreeGrafter"/>
</dbReference>
<dbReference type="InterPro" id="IPR007240">
    <property type="entry name" value="Atg17"/>
</dbReference>
<comment type="subcellular location">
    <subcellularLocation>
        <location evidence="6">Cytoplasm</location>
    </subcellularLocation>
    <subcellularLocation>
        <location evidence="6">Preautophagosomal structure membrane</location>
        <topology evidence="6">Peripheral membrane protein</topology>
    </subcellularLocation>
</comment>
<evidence type="ECO:0000259" key="8">
    <source>
        <dbReference type="Pfam" id="PF04108"/>
    </source>
</evidence>
<dbReference type="GO" id="GO:0016301">
    <property type="term" value="F:kinase activity"/>
    <property type="evidence" value="ECO:0007669"/>
    <property type="project" value="UniProtKB-KW"/>
</dbReference>
<evidence type="ECO:0000256" key="7">
    <source>
        <dbReference type="SAM" id="Coils"/>
    </source>
</evidence>
<dbReference type="RefSeq" id="XP_056036715.1">
    <property type="nucleotide sequence ID" value="XM_056180648.1"/>
</dbReference>
<dbReference type="EMBL" id="CP115611">
    <property type="protein sequence ID" value="WBW72472.1"/>
    <property type="molecule type" value="Genomic_DNA"/>
</dbReference>
<evidence type="ECO:0000313" key="9">
    <source>
        <dbReference type="EMBL" id="WBW72472.1"/>
    </source>
</evidence>
<evidence type="ECO:0000256" key="6">
    <source>
        <dbReference type="RuleBase" id="RU368080"/>
    </source>
</evidence>
<dbReference type="KEGG" id="som:SOMG_01855"/>
<keyword evidence="7" id="KW-0175">Coiled coil</keyword>
<keyword evidence="3 6" id="KW-0963">Cytoplasm</keyword>
<proteinExistence type="inferred from homology"/>
<feature type="coiled-coil region" evidence="7">
    <location>
        <begin position="242"/>
        <end position="276"/>
    </location>
</feature>
<dbReference type="InterPro" id="IPR045326">
    <property type="entry name" value="ATG17-like_dom"/>
</dbReference>
<evidence type="ECO:0000256" key="4">
    <source>
        <dbReference type="ARBA" id="ARBA00023006"/>
    </source>
</evidence>
<name>A0AAE9W9Y7_9SCHI</name>
<dbReference type="GO" id="GO:0060090">
    <property type="term" value="F:molecular adaptor activity"/>
    <property type="evidence" value="ECO:0007669"/>
    <property type="project" value="TreeGrafter"/>
</dbReference>
<dbReference type="GO" id="GO:0000045">
    <property type="term" value="P:autophagosome assembly"/>
    <property type="evidence" value="ECO:0007669"/>
    <property type="project" value="TreeGrafter"/>
</dbReference>
<dbReference type="GO" id="GO:0034045">
    <property type="term" value="C:phagophore assembly site membrane"/>
    <property type="evidence" value="ECO:0007669"/>
    <property type="project" value="UniProtKB-SubCell"/>
</dbReference>
<evidence type="ECO:0000256" key="5">
    <source>
        <dbReference type="ARBA" id="ARBA00023136"/>
    </source>
</evidence>
<organism evidence="9 10">
    <name type="scientific">Schizosaccharomyces osmophilus</name>
    <dbReference type="NCBI Taxonomy" id="2545709"/>
    <lineage>
        <taxon>Eukaryota</taxon>
        <taxon>Fungi</taxon>
        <taxon>Dikarya</taxon>
        <taxon>Ascomycota</taxon>
        <taxon>Taphrinomycotina</taxon>
        <taxon>Schizosaccharomycetes</taxon>
        <taxon>Schizosaccharomycetales</taxon>
        <taxon>Schizosaccharomycetaceae</taxon>
        <taxon>Schizosaccharomyces</taxon>
    </lineage>
</organism>
<comment type="similarity">
    <text evidence="1 6">Belongs to the ATG17 family.</text>
</comment>
<evidence type="ECO:0000256" key="3">
    <source>
        <dbReference type="ARBA" id="ARBA00022490"/>
    </source>
</evidence>
<dbReference type="Proteomes" id="UP001212411">
    <property type="component" value="Chromosome 1"/>
</dbReference>
<dbReference type="PANTHER" id="PTHR28005">
    <property type="entry name" value="AUTOPHAGY-RELATED PROTEIN 17"/>
    <property type="match status" value="1"/>
</dbReference>
<keyword evidence="10" id="KW-1185">Reference proteome</keyword>
<evidence type="ECO:0000256" key="1">
    <source>
        <dbReference type="ARBA" id="ARBA00006259"/>
    </source>
</evidence>
<reference evidence="9 10" key="1">
    <citation type="journal article" date="2023" name="G3 (Bethesda)">
        <title>A high-quality reference genome for the fission yeast Schizosaccharomyces osmophilus.</title>
        <authorList>
            <person name="Jia G.S."/>
            <person name="Zhang W.C."/>
            <person name="Liang Y."/>
            <person name="Liu X.H."/>
            <person name="Rhind N."/>
            <person name="Pidoux A."/>
            <person name="Brysch-Herzberg M."/>
            <person name="Du L.L."/>
        </authorList>
    </citation>
    <scope>NUCLEOTIDE SEQUENCE [LARGE SCALE GENOMIC DNA]</scope>
    <source>
        <strain evidence="9 10">CBS 15793</strain>
    </source>
</reference>
<accession>A0AAE9W9Y7</accession>
<gene>
    <name evidence="9" type="primary">atg17</name>
    <name evidence="9" type="ORF">SOMG_01855</name>
</gene>
<keyword evidence="4 6" id="KW-0072">Autophagy</keyword>
<keyword evidence="9" id="KW-0418">Kinase</keyword>
<keyword evidence="9" id="KW-0808">Transferase</keyword>
<dbReference type="GO" id="GO:1990316">
    <property type="term" value="C:Atg1/ULK1 kinase complex"/>
    <property type="evidence" value="ECO:0007669"/>
    <property type="project" value="TreeGrafter"/>
</dbReference>
<dbReference type="GO" id="GO:0034727">
    <property type="term" value="P:piecemeal microautophagy of the nucleus"/>
    <property type="evidence" value="ECO:0007669"/>
    <property type="project" value="TreeGrafter"/>
</dbReference>
<dbReference type="AlphaFoldDB" id="A0AAE9W9Y7"/>
<sequence length="404" mass="46518">MDLLKQWTEQAKEALTEARQLCGDAYEYNEAAKNCLKISAKQHQQLSELAKLTASQCARLDSSTSLIKQLLNLVQNHPTFGQLNDLHDRLEKSLKRLRECVLDPALGSEYPNLYSFVDDTSLEDLKTRLRGVTDGVWNAYEKLSGLLEEDICEQYHVRLGSIPLDFLPPVNNDLAESLADLLLQVAQHFDQCSEALTIYVGLSDVEKKELTEILRNDSNHVPAVLEDLRTGLEETKAYHLTVLEYQRTVDASAKRLEELAEELNKNQLTNRRHEAAHELMSAHTGLEIPQLAQELIQLERHYNHFAKAYHLLLQEIHRRQAYEKRVRSVVDNLVYKLEQEQQTETKSRIDFCTQYGDYLPQTLWNAVTDPPLHFEIIEHQYTELPNVKIPADKKVKKDKTSNNH</sequence>
<dbReference type="GO" id="GO:0030295">
    <property type="term" value="F:protein kinase activator activity"/>
    <property type="evidence" value="ECO:0007669"/>
    <property type="project" value="TreeGrafter"/>
</dbReference>
<keyword evidence="5" id="KW-0472">Membrane</keyword>
<dbReference type="PANTHER" id="PTHR28005:SF1">
    <property type="entry name" value="AUTOPHAGY-RELATED PROTEIN 17"/>
    <property type="match status" value="1"/>
</dbReference>
<protein>
    <recommendedName>
        <fullName evidence="2 6">Autophagy-related protein 17</fullName>
    </recommendedName>
</protein>
<evidence type="ECO:0000256" key="2">
    <source>
        <dbReference type="ARBA" id="ARBA00013806"/>
    </source>
</evidence>
<evidence type="ECO:0000313" key="10">
    <source>
        <dbReference type="Proteomes" id="UP001212411"/>
    </source>
</evidence>
<dbReference type="Pfam" id="PF04108">
    <property type="entry name" value="ATG17_like"/>
    <property type="match status" value="1"/>
</dbReference>
<dbReference type="GeneID" id="80875337"/>
<feature type="domain" description="Autophagy protein ATG17-like" evidence="8">
    <location>
        <begin position="14"/>
        <end position="359"/>
    </location>
</feature>
<comment type="function">
    <text evidence="6">Autophagy-specific protein that functions in response to autophagy-inducing signals as a scaffold to recruit other ATG proteins to organize preautophagosomal structure (PAS) formation. Modulates the timing and magnitude of the autophagy response, such as the size of the sequestering vesicles. Plays particularly a role in pexophagy and nucleophagy.</text>
</comment>